<dbReference type="InterPro" id="IPR035965">
    <property type="entry name" value="PAS-like_dom_sf"/>
</dbReference>
<evidence type="ECO:0000313" key="5">
    <source>
        <dbReference type="Proteomes" id="UP000602745"/>
    </source>
</evidence>
<feature type="domain" description="EAL" evidence="2">
    <location>
        <begin position="486"/>
        <end position="735"/>
    </location>
</feature>
<accession>A0A8J2VP19</accession>
<keyword evidence="1" id="KW-1133">Transmembrane helix</keyword>
<sequence>MRANAAAAAVLGCGMWSMQFIGTAGVNGLFGAEFEPILNIGTFVVIALLAFGAFQVVVRASVPLVWVTVGAALGIGLSAGQQLLMSGSVLPVGFSLTGSSMILAFGGAAVLGAASTYLFRRLSGQRGVLGGAITMTLALTYITSGIALDYQAAFAWASIPVAGPQDMPSAFFVTTGVVIAFSLALLFGNRRRRKASAEMDRMRALANVAFEGIVVCKDALIVHANLSFASLIGRPHDDLTGIKFTSLLTDPSCLTDLEREGTHRIEAEISGAGGSQAAEIFMRDVMLHDSKHRVYAIRDIRERKLSEARIQFLAHHDPVTGLPNRTQFLDRLEQEINRSSRSNGEFAVICLDLDRFKEVNDTFGHAAGDQLLRLAAERLRRVFRTYDVVGRIGGDEFVIMQCAATQPDSAITASRRVIAAFAEPFDLDGLKITVGASAGIAIYPSDAEDAEGLLTRADLALYRAKNSGRGTFRIFEPGMDEQLRERRLLATDLRSAVINDDIVLHYQPIVRLEDGKVTGFEALPRWKHHLRGWINPTVFLPLAEEIGLMPALGRRVMHRACAEAASWPNPLGISVNLAPTQLHGALVSLVSETLAETGLSPARLEIDVAEQTLQQRHASNSGTLTALKMLGVRIAVDHFGTGATSLSGLRSCPIDRIKMDSSFVANMAGDPDNMALVRAISSLGRALDIEVSASGCDTYEQIELLKQEGCLEAQGDIFGAPMPIIAFARMTGHYQAEDEPRQRQVAVG</sequence>
<evidence type="ECO:0000259" key="2">
    <source>
        <dbReference type="PROSITE" id="PS50883"/>
    </source>
</evidence>
<dbReference type="InterPro" id="IPR029787">
    <property type="entry name" value="Nucleotide_cyclase"/>
</dbReference>
<dbReference type="CDD" id="cd01948">
    <property type="entry name" value="EAL"/>
    <property type="match status" value="1"/>
</dbReference>
<keyword evidence="5" id="KW-1185">Reference proteome</keyword>
<evidence type="ECO:0000313" key="4">
    <source>
        <dbReference type="EMBL" id="GGE35807.1"/>
    </source>
</evidence>
<dbReference type="GO" id="GO:0003824">
    <property type="term" value="F:catalytic activity"/>
    <property type="evidence" value="ECO:0007669"/>
    <property type="project" value="UniProtKB-ARBA"/>
</dbReference>
<dbReference type="FunFam" id="3.30.70.270:FF:000001">
    <property type="entry name" value="Diguanylate cyclase domain protein"/>
    <property type="match status" value="1"/>
</dbReference>
<keyword evidence="1" id="KW-0472">Membrane</keyword>
<dbReference type="PROSITE" id="PS50883">
    <property type="entry name" value="EAL"/>
    <property type="match status" value="1"/>
</dbReference>
<dbReference type="InterPro" id="IPR043128">
    <property type="entry name" value="Rev_trsase/Diguanyl_cyclase"/>
</dbReference>
<comment type="caution">
    <text evidence="4">The sequence shown here is derived from an EMBL/GenBank/DDBJ whole genome shotgun (WGS) entry which is preliminary data.</text>
</comment>
<evidence type="ECO:0000259" key="3">
    <source>
        <dbReference type="PROSITE" id="PS50887"/>
    </source>
</evidence>
<feature type="transmembrane region" description="Helical" evidence="1">
    <location>
        <begin position="96"/>
        <end position="119"/>
    </location>
</feature>
<keyword evidence="1" id="KW-0812">Transmembrane</keyword>
<dbReference type="Pfam" id="PF00563">
    <property type="entry name" value="EAL"/>
    <property type="match status" value="1"/>
</dbReference>
<reference evidence="4" key="2">
    <citation type="submission" date="2020-09" db="EMBL/GenBank/DDBJ databases">
        <authorList>
            <person name="Sun Q."/>
            <person name="Sedlacek I."/>
        </authorList>
    </citation>
    <scope>NUCLEOTIDE SEQUENCE</scope>
    <source>
        <strain evidence="4">CCM 7684</strain>
    </source>
</reference>
<dbReference type="CDD" id="cd01949">
    <property type="entry name" value="GGDEF"/>
    <property type="match status" value="1"/>
</dbReference>
<dbReference type="SMART" id="SM00052">
    <property type="entry name" value="EAL"/>
    <property type="match status" value="1"/>
</dbReference>
<dbReference type="SUPFAM" id="SSF55785">
    <property type="entry name" value="PYP-like sensor domain (PAS domain)"/>
    <property type="match status" value="1"/>
</dbReference>
<feature type="transmembrane region" description="Helical" evidence="1">
    <location>
        <begin position="38"/>
        <end position="57"/>
    </location>
</feature>
<feature type="transmembrane region" description="Helical" evidence="1">
    <location>
        <begin position="128"/>
        <end position="148"/>
    </location>
</feature>
<dbReference type="SUPFAM" id="SSF141868">
    <property type="entry name" value="EAL domain-like"/>
    <property type="match status" value="1"/>
</dbReference>
<protein>
    <submittedName>
        <fullName evidence="4">Bifunctional diguanylate cyclase/phosphodiesterase</fullName>
    </submittedName>
</protein>
<organism evidence="4 5">
    <name type="scientific">Agaricicola taiwanensis</name>
    <dbReference type="NCBI Taxonomy" id="591372"/>
    <lineage>
        <taxon>Bacteria</taxon>
        <taxon>Pseudomonadati</taxon>
        <taxon>Pseudomonadota</taxon>
        <taxon>Alphaproteobacteria</taxon>
        <taxon>Rhodobacterales</taxon>
        <taxon>Paracoccaceae</taxon>
        <taxon>Agaricicola</taxon>
    </lineage>
</organism>
<feature type="transmembrane region" description="Helical" evidence="1">
    <location>
        <begin position="64"/>
        <end position="84"/>
    </location>
</feature>
<dbReference type="SUPFAM" id="SSF55073">
    <property type="entry name" value="Nucleotide cyclase"/>
    <property type="match status" value="1"/>
</dbReference>
<dbReference type="Pfam" id="PF00990">
    <property type="entry name" value="GGDEF"/>
    <property type="match status" value="1"/>
</dbReference>
<proteinExistence type="predicted"/>
<name>A0A8J2VP19_9RHOB</name>
<dbReference type="InterPro" id="IPR000160">
    <property type="entry name" value="GGDEF_dom"/>
</dbReference>
<dbReference type="PANTHER" id="PTHR44757:SF2">
    <property type="entry name" value="BIOFILM ARCHITECTURE MAINTENANCE PROTEIN MBAA"/>
    <property type="match status" value="1"/>
</dbReference>
<feature type="transmembrane region" description="Helical" evidence="1">
    <location>
        <begin position="168"/>
        <end position="187"/>
    </location>
</feature>
<dbReference type="SMART" id="SM00267">
    <property type="entry name" value="GGDEF"/>
    <property type="match status" value="1"/>
</dbReference>
<dbReference type="AlphaFoldDB" id="A0A8J2VP19"/>
<gene>
    <name evidence="4" type="ORF">GCM10007276_11580</name>
</gene>
<dbReference type="EMBL" id="BMCP01000001">
    <property type="protein sequence ID" value="GGE35807.1"/>
    <property type="molecule type" value="Genomic_DNA"/>
</dbReference>
<dbReference type="Gene3D" id="3.20.20.450">
    <property type="entry name" value="EAL domain"/>
    <property type="match status" value="1"/>
</dbReference>
<evidence type="ECO:0000256" key="1">
    <source>
        <dbReference type="SAM" id="Phobius"/>
    </source>
</evidence>
<dbReference type="InterPro" id="IPR052155">
    <property type="entry name" value="Biofilm_reg_signaling"/>
</dbReference>
<dbReference type="NCBIfam" id="TIGR00254">
    <property type="entry name" value="GGDEF"/>
    <property type="match status" value="1"/>
</dbReference>
<dbReference type="PANTHER" id="PTHR44757">
    <property type="entry name" value="DIGUANYLATE CYCLASE DGCP"/>
    <property type="match status" value="1"/>
</dbReference>
<dbReference type="Gene3D" id="3.30.70.270">
    <property type="match status" value="1"/>
</dbReference>
<feature type="domain" description="GGDEF" evidence="3">
    <location>
        <begin position="344"/>
        <end position="477"/>
    </location>
</feature>
<reference evidence="4" key="1">
    <citation type="journal article" date="2014" name="Int. J. Syst. Evol. Microbiol.">
        <title>Complete genome sequence of Corynebacterium casei LMG S-19264T (=DSM 44701T), isolated from a smear-ripened cheese.</title>
        <authorList>
            <consortium name="US DOE Joint Genome Institute (JGI-PGF)"/>
            <person name="Walter F."/>
            <person name="Albersmeier A."/>
            <person name="Kalinowski J."/>
            <person name="Ruckert C."/>
        </authorList>
    </citation>
    <scope>NUCLEOTIDE SEQUENCE</scope>
    <source>
        <strain evidence="4">CCM 7684</strain>
    </source>
</reference>
<dbReference type="InterPro" id="IPR001633">
    <property type="entry name" value="EAL_dom"/>
</dbReference>
<dbReference type="PROSITE" id="PS50887">
    <property type="entry name" value="GGDEF"/>
    <property type="match status" value="1"/>
</dbReference>
<dbReference type="Gene3D" id="3.30.450.20">
    <property type="entry name" value="PAS domain"/>
    <property type="match status" value="1"/>
</dbReference>
<dbReference type="InterPro" id="IPR035919">
    <property type="entry name" value="EAL_sf"/>
</dbReference>
<dbReference type="Proteomes" id="UP000602745">
    <property type="component" value="Unassembled WGS sequence"/>
</dbReference>